<dbReference type="Ensembl" id="ENST00000507139.5">
    <property type="protein sequence ID" value="ENSP00000427253.1"/>
    <property type="gene ID" value="ENSG00000171604.13"/>
</dbReference>
<dbReference type="VEuPathDB" id="HostDB:ENSG00000171604"/>
<sequence length="11" mass="1009">MSSLGGGSQDA</sequence>
<dbReference type="HOGENOM" id="CLU_3437717_0_0_1"/>
<gene>
    <name evidence="1" type="primary">CXXC5</name>
</gene>
<reference evidence="1" key="5">
    <citation type="submission" date="2025-09" db="UniProtKB">
        <authorList>
            <consortium name="Ensembl"/>
        </authorList>
    </citation>
    <scope>IDENTIFICATION</scope>
</reference>
<evidence type="ECO:0000313" key="1">
    <source>
        <dbReference type="Ensembl" id="ENSP00000427253.1"/>
    </source>
</evidence>
<reference evidence="1 2" key="2">
    <citation type="journal article" date="2004" name="Nature">
        <title>The DNA sequence and comparative analysis of human chromosome 5.</title>
        <authorList>
            <person name="Schmutz J."/>
            <person name="Martin J."/>
            <person name="Terry A."/>
            <person name="Couronne O."/>
            <person name="Grimwood J."/>
            <person name="Lowry S."/>
            <person name="Gordon L.A."/>
            <person name="Scott D."/>
            <person name="Xie G."/>
            <person name="Huang W."/>
            <person name="Hellsten U."/>
            <person name="Tran-Gyamfi M."/>
            <person name="She X."/>
            <person name="Prabhakar S."/>
            <person name="Aerts A."/>
            <person name="Altherr M."/>
            <person name="Bajorek E."/>
            <person name="Black S."/>
            <person name="Branscomb E."/>
            <person name="Caoile C."/>
            <person name="Challacombe J.F."/>
            <person name="Chan Y.M."/>
            <person name="Denys M."/>
            <person name="Detter J.C."/>
            <person name="Escobar J."/>
            <person name="Flowers D."/>
            <person name="Fotopulos D."/>
            <person name="Glavina T."/>
            <person name="Gomez M."/>
            <person name="Gonzales E."/>
            <person name="Goodstein D."/>
            <person name="Grigoriev I."/>
            <person name="Groza M."/>
            <person name="Hammon N."/>
            <person name="Hawkins T."/>
            <person name="Haydu L."/>
            <person name="Israni S."/>
            <person name="Jett J."/>
            <person name="Kadner K."/>
            <person name="Kimball H."/>
            <person name="Kobayashi A."/>
            <person name="Lopez F."/>
            <person name="Lou Y."/>
            <person name="Martinez D."/>
            <person name="Medina C."/>
            <person name="Morgan J."/>
            <person name="Nandkeshwar R."/>
            <person name="Noonan J.P."/>
            <person name="Pitluck S."/>
            <person name="Pollard M."/>
            <person name="Predki P."/>
            <person name="Priest J."/>
            <person name="Ramirez L."/>
            <person name="Retterer J."/>
            <person name="Rodriguez A."/>
            <person name="Rogers S."/>
            <person name="Salamov A."/>
            <person name="Salazar A."/>
            <person name="Thayer N."/>
            <person name="Tice H."/>
            <person name="Tsai M."/>
            <person name="Ustaszewska A."/>
            <person name="Vo N."/>
            <person name="Wheeler J."/>
            <person name="Wu K."/>
            <person name="Yang J."/>
            <person name="Dickson M."/>
            <person name="Cheng J.F."/>
            <person name="Eichler E.E."/>
            <person name="Olsen A."/>
            <person name="Pennacchio L.A."/>
            <person name="Rokhsar D.S."/>
            <person name="Richardson P."/>
            <person name="Lucas S.M."/>
            <person name="Myers R.M."/>
            <person name="Rubin E.M."/>
        </authorList>
    </citation>
    <scope>NUCLEOTIDE SEQUENCE [LARGE SCALE GENOMIC DNA]</scope>
</reference>
<dbReference type="Proteomes" id="UP000005640">
    <property type="component" value="Chromosome 5"/>
</dbReference>
<reference evidence="1 2" key="1">
    <citation type="journal article" date="2001" name="Nature">
        <title>Initial sequencing and analysis of the human genome.</title>
        <authorList>
            <consortium name="International Human Genome Sequencing Consortium"/>
            <person name="Lander E.S."/>
            <person name="Linton L.M."/>
            <person name="Birren B."/>
            <person name="Nusbaum C."/>
            <person name="Zody M.C."/>
            <person name="Baldwin J."/>
            <person name="Devon K."/>
            <person name="Dewar K."/>
            <person name="Doyle M."/>
            <person name="FitzHugh W."/>
            <person name="Funke R."/>
            <person name="Gage D."/>
            <person name="Harris K."/>
            <person name="Heaford A."/>
            <person name="Howland J."/>
            <person name="Kann L."/>
            <person name="Lehoczky J."/>
            <person name="LeVine R."/>
            <person name="McEwan P."/>
            <person name="McKernan K."/>
            <person name="Meldrim J."/>
            <person name="Mesirov J.P."/>
            <person name="Miranda C."/>
            <person name="Morris W."/>
            <person name="Naylor J."/>
            <person name="Raymond C."/>
            <person name="Rosetti M."/>
            <person name="Santos R."/>
            <person name="Sheridan A."/>
            <person name="Sougnez C."/>
            <person name="Stange-Thomann N."/>
            <person name="Stojanovic N."/>
            <person name="Subramanian A."/>
            <person name="Wyman D."/>
            <person name="Rogers J."/>
            <person name="Sulston J."/>
            <person name="Ainscough R."/>
            <person name="Beck S."/>
            <person name="Bentley D."/>
            <person name="Burton J."/>
            <person name="Clee C."/>
            <person name="Carter N."/>
            <person name="Coulson A."/>
            <person name="Deadman R."/>
            <person name="Deloukas P."/>
            <person name="Dunham A."/>
            <person name="Dunham I."/>
            <person name="Durbin R."/>
            <person name="French L."/>
            <person name="Grafham D."/>
            <person name="Gregory S."/>
            <person name="Hubbard T."/>
            <person name="Humphray S."/>
            <person name="Hunt A."/>
            <person name="Jones M."/>
            <person name="Lloyd C."/>
            <person name="McMurray A."/>
            <person name="Matthews L."/>
            <person name="Mercer S."/>
            <person name="Milne S."/>
            <person name="Mullikin J.C."/>
            <person name="Mungall A."/>
            <person name="Plumb R."/>
            <person name="Ross M."/>
            <person name="Shownkeen R."/>
            <person name="Sims S."/>
            <person name="Waterston R.H."/>
            <person name="Wilson R.K."/>
            <person name="Hillier L.W."/>
            <person name="McPherson J.D."/>
            <person name="Marra M.A."/>
            <person name="Mardis E.R."/>
            <person name="Fulton L.A."/>
            <person name="Chinwalla A.T."/>
            <person name="Pepin K.H."/>
            <person name="Gish W.R."/>
            <person name="Chissoe S.L."/>
            <person name="Wendl M.C."/>
            <person name="Delehaunty K.D."/>
            <person name="Miner T.L."/>
            <person name="Delehaunty A."/>
            <person name="Kramer J.B."/>
            <person name="Cook L.L."/>
            <person name="Fulton R.S."/>
            <person name="Johnson D.L."/>
            <person name="Minx P.J."/>
            <person name="Clifton S.W."/>
            <person name="Hawkins T."/>
            <person name="Branscomb E."/>
            <person name="Predki P."/>
            <person name="Richardson P."/>
            <person name="Wenning S."/>
            <person name="Slezak T."/>
            <person name="Doggett N."/>
            <person name="Cheng J.F."/>
            <person name="Olsen A."/>
            <person name="Lucas S."/>
            <person name="Elkin C."/>
            <person name="Uberbacher E."/>
            <person name="Frazier M."/>
            <person name="Gibbs R.A."/>
            <person name="Muzny D.M."/>
            <person name="Scherer S.E."/>
            <person name="Bouck J.B."/>
            <person name="Sodergren E.J."/>
            <person name="Worley K.C."/>
            <person name="Rives C.M."/>
            <person name="Gorrell J.H."/>
            <person name="Metzker M.L."/>
            <person name="Naylor S.L."/>
            <person name="Kucherlapati R.S."/>
            <person name="Nelson D.L."/>
            <person name="Weinstock G.M."/>
            <person name="Sakaki Y."/>
            <person name="Fujiyama A."/>
            <person name="Hattori M."/>
            <person name="Yada T."/>
            <person name="Toyoda A."/>
            <person name="Itoh T."/>
            <person name="Kawagoe C."/>
            <person name="Watanabe H."/>
            <person name="Totoki Y."/>
            <person name="Taylor T."/>
            <person name="Weissenbach J."/>
            <person name="Heilig R."/>
            <person name="Saurin W."/>
            <person name="Artiguenave F."/>
            <person name="Brottier P."/>
            <person name="Bruls T."/>
            <person name="Pelletier E."/>
            <person name="Robert C."/>
            <person name="Wincker P."/>
            <person name="Smith D.R."/>
            <person name="Doucette-Stamm L."/>
            <person name="Rubenfield M."/>
            <person name="Weinstock K."/>
            <person name="Lee H.M."/>
            <person name="Dubois J."/>
            <person name="Rosenthal A."/>
            <person name="Platzer M."/>
            <person name="Nyakatura G."/>
            <person name="Taudien S."/>
            <person name="Rump A."/>
            <person name="Yang H."/>
            <person name="Yu J."/>
            <person name="Wang J."/>
            <person name="Huang G."/>
            <person name="Gu J."/>
            <person name="Hood L."/>
            <person name="Rowen L."/>
            <person name="Madan A."/>
            <person name="Qin S."/>
            <person name="Davis R.W."/>
            <person name="Federspiel N.A."/>
            <person name="Abola A.P."/>
            <person name="Proctor M.J."/>
            <person name="Myers R.M."/>
            <person name="Schmutz J."/>
            <person name="Dickson M."/>
            <person name="Grimwood J."/>
            <person name="Cox D.R."/>
            <person name="Olson M.V."/>
            <person name="Kaul R."/>
            <person name="Raymond C."/>
            <person name="Shimizu N."/>
            <person name="Kawasaki K."/>
            <person name="Minoshima S."/>
            <person name="Evans G.A."/>
            <person name="Athanasiou M."/>
            <person name="Schultz R."/>
            <person name="Roe B.A."/>
            <person name="Chen F."/>
            <person name="Pan H."/>
            <person name="Ramser J."/>
            <person name="Lehrach H."/>
            <person name="Reinhardt R."/>
            <person name="McCombie W.R."/>
            <person name="de la Bastide M."/>
            <person name="Dedhia N."/>
            <person name="Blocker H."/>
            <person name="Hornischer K."/>
            <person name="Nordsiek G."/>
            <person name="Agarwala R."/>
            <person name="Aravind L."/>
            <person name="Bailey J.A."/>
            <person name="Bateman A."/>
            <person name="Batzoglou S."/>
            <person name="Birney E."/>
            <person name="Bork P."/>
            <person name="Brown D.G."/>
            <person name="Burge C.B."/>
            <person name="Cerutti L."/>
            <person name="Chen H.C."/>
            <person name="Church D."/>
            <person name="Clamp M."/>
            <person name="Copley R.R."/>
            <person name="Doerks T."/>
            <person name="Eddy S.R."/>
            <person name="Eichler E.E."/>
            <person name="Furey T.S."/>
            <person name="Galagan J."/>
            <person name="Gilbert J.G."/>
            <person name="Harmon C."/>
            <person name="Hayashizaki Y."/>
            <person name="Haussler D."/>
            <person name="Hermjakob H."/>
            <person name="Hokamp K."/>
            <person name="Jang W."/>
            <person name="Johnson L.S."/>
            <person name="Jones T.A."/>
            <person name="Kasif S."/>
            <person name="Kaspryzk A."/>
            <person name="Kennedy S."/>
            <person name="Kent W.J."/>
            <person name="Kitts P."/>
            <person name="Koonin E.V."/>
            <person name="Korf I."/>
            <person name="Kulp D."/>
            <person name="Lancet D."/>
            <person name="Lowe T.M."/>
            <person name="McLysaght A."/>
            <person name="Mikkelsen T."/>
            <person name="Moran J.V."/>
            <person name="Mulder N."/>
            <person name="Pollara V.J."/>
            <person name="Ponting C.P."/>
            <person name="Schuler G."/>
            <person name="Schultz J."/>
            <person name="Slater G."/>
            <person name="Smit A.F."/>
            <person name="Stupka E."/>
            <person name="Szustakowski J."/>
            <person name="Thierry-Mieg D."/>
            <person name="Thierry-Mieg J."/>
            <person name="Wagner L."/>
            <person name="Wallis J."/>
            <person name="Wheeler R."/>
            <person name="Williams A."/>
            <person name="Wolf Y.I."/>
            <person name="Wolfe K.H."/>
            <person name="Yang S.P."/>
            <person name="Yeh R.F."/>
            <person name="Collins F."/>
            <person name="Guyer M.S."/>
            <person name="Peterson J."/>
            <person name="Felsenfeld A."/>
            <person name="Wetterstrand K.A."/>
            <person name="Patrinos A."/>
            <person name="Morgan M.J."/>
            <person name="de Jong P."/>
            <person name="Catanese J.J."/>
            <person name="Osoegawa K."/>
            <person name="Shizuya H."/>
            <person name="Choi S."/>
            <person name="Chen Y.J."/>
        </authorList>
    </citation>
    <scope>NUCLEOTIDE SEQUENCE [LARGE SCALE GENOMIC DNA]</scope>
</reference>
<dbReference type="OrthoDB" id="8854879at2759"/>
<dbReference type="Ensembl" id="ENST00000507139.5">
    <property type="protein sequence ID" value="ENSP00000427253.1"/>
    <property type="gene ID" value="ENSG00000171604.12"/>
</dbReference>
<protein>
    <submittedName>
        <fullName evidence="1">CXXC finger protein 5</fullName>
    </submittedName>
</protein>
<organism evidence="1 2">
    <name type="scientific">Homo sapiens</name>
    <name type="common">Human</name>
    <dbReference type="NCBI Taxonomy" id="9606"/>
    <lineage>
        <taxon>Eukaryota</taxon>
        <taxon>Metazoa</taxon>
        <taxon>Chordata</taxon>
        <taxon>Craniata</taxon>
        <taxon>Vertebrata</taxon>
        <taxon>Euteleostomi</taxon>
        <taxon>Mammalia</taxon>
        <taxon>Eutheria</taxon>
        <taxon>Euarchontoglires</taxon>
        <taxon>Primates</taxon>
        <taxon>Haplorrhini</taxon>
        <taxon>Catarrhini</taxon>
        <taxon>Hominidae</taxon>
        <taxon>Homo</taxon>
    </lineage>
</organism>
<reference evidence="1 2" key="3">
    <citation type="journal article" date="2004" name="Nature">
        <title>Finishing the euchromatic sequence of the human genome.</title>
        <authorList>
            <consortium name="International Human Genome Sequencing Consortium"/>
        </authorList>
    </citation>
    <scope>NUCLEOTIDE SEQUENCE [LARGE SCALE GENOMIC DNA]</scope>
</reference>
<dbReference type="HGNC" id="HGNC:26943">
    <property type="gene designation" value="CXXC5"/>
</dbReference>
<dbReference type="Antibodypedia" id="49849">
    <property type="antibodies" value="145 antibodies from 30 providers"/>
</dbReference>
<dbReference type="Bgee" id="ENSG00000171604">
    <property type="expression patterns" value="Expressed in kidney epithelium and 190 other cell types or tissues"/>
</dbReference>
<dbReference type="ExpressionAtlas" id="D6RJC1">
    <property type="expression patterns" value="baseline and differential"/>
</dbReference>
<reference evidence="1" key="4">
    <citation type="submission" date="2025-08" db="UniProtKB">
        <authorList>
            <consortium name="Ensembl"/>
        </authorList>
    </citation>
    <scope>IDENTIFICATION</scope>
</reference>
<proteinExistence type="predicted"/>
<name>D6RJC1_HUMAN</name>
<keyword evidence="2" id="KW-1185">Reference proteome</keyword>
<dbReference type="OMA" id="ANGHDPP"/>
<dbReference type="UCSC" id="uc063hss.1">
    <property type="organism name" value="human"/>
</dbReference>
<accession>D6RJC1</accession>
<feature type="non-terminal residue" evidence="1">
    <location>
        <position position="11"/>
    </location>
</feature>
<dbReference type="OpenTargets" id="ENSG00000171604"/>
<dbReference type="EMBL" id="AC113361">
    <property type="status" value="NOT_ANNOTATED_CDS"/>
    <property type="molecule type" value="Genomic_DNA"/>
</dbReference>
<evidence type="ECO:0000313" key="2">
    <source>
        <dbReference type="Proteomes" id="UP000005640"/>
    </source>
</evidence>
<dbReference type="GeneTree" id="ENSGT00940000154108"/>
<dbReference type="ChiTaRS" id="CXXC5">
    <property type="organism name" value="human"/>
</dbReference>